<protein>
    <submittedName>
        <fullName evidence="2">Putative secreted protein</fullName>
    </submittedName>
</protein>
<keyword evidence="1" id="KW-0732">Signal</keyword>
<sequence length="91" mass="10585">MIVIRMLALLRFSPVSTTYIRLQCFLSVRIVFHAFVNSDGCPIPSHRLPFFRLGGNNTLTRMDHIRIRVCLCPIFTFRLSFSTFCWNWGGT</sequence>
<evidence type="ECO:0000313" key="2">
    <source>
        <dbReference type="EMBL" id="MBW76055.1"/>
    </source>
</evidence>
<evidence type="ECO:0000256" key="1">
    <source>
        <dbReference type="SAM" id="SignalP"/>
    </source>
</evidence>
<organism evidence="2">
    <name type="scientific">Anopheles darlingi</name>
    <name type="common">Mosquito</name>
    <dbReference type="NCBI Taxonomy" id="43151"/>
    <lineage>
        <taxon>Eukaryota</taxon>
        <taxon>Metazoa</taxon>
        <taxon>Ecdysozoa</taxon>
        <taxon>Arthropoda</taxon>
        <taxon>Hexapoda</taxon>
        <taxon>Insecta</taxon>
        <taxon>Pterygota</taxon>
        <taxon>Neoptera</taxon>
        <taxon>Endopterygota</taxon>
        <taxon>Diptera</taxon>
        <taxon>Nematocera</taxon>
        <taxon>Culicoidea</taxon>
        <taxon>Culicidae</taxon>
        <taxon>Anophelinae</taxon>
        <taxon>Anopheles</taxon>
    </lineage>
</organism>
<dbReference type="AlphaFoldDB" id="A0A2M4DEV3"/>
<name>A0A2M4DEV3_ANODA</name>
<proteinExistence type="predicted"/>
<dbReference type="EMBL" id="GGFL01011877">
    <property type="protein sequence ID" value="MBW76055.1"/>
    <property type="molecule type" value="Transcribed_RNA"/>
</dbReference>
<reference evidence="2" key="1">
    <citation type="submission" date="2018-01" db="EMBL/GenBank/DDBJ databases">
        <title>An insight into the sialome of Amazonian anophelines.</title>
        <authorList>
            <person name="Ribeiro J.M."/>
            <person name="Scarpassa V."/>
            <person name="Calvo E."/>
        </authorList>
    </citation>
    <scope>NUCLEOTIDE SEQUENCE</scope>
</reference>
<feature type="chain" id="PRO_5014695242" evidence="1">
    <location>
        <begin position="18"/>
        <end position="91"/>
    </location>
</feature>
<feature type="signal peptide" evidence="1">
    <location>
        <begin position="1"/>
        <end position="17"/>
    </location>
</feature>
<accession>A0A2M4DEV3</accession>